<reference evidence="1 2" key="1">
    <citation type="submission" date="2019-02" db="EMBL/GenBank/DDBJ databases">
        <title>Paenibacillus sp. nov., isolated from surface-sterilized tissue of Thalictrum simplex L.</title>
        <authorList>
            <person name="Tuo L."/>
        </authorList>
    </citation>
    <scope>NUCLEOTIDE SEQUENCE [LARGE SCALE GENOMIC DNA]</scope>
    <source>
        <strain evidence="1 2">N2SHLJ1</strain>
    </source>
</reference>
<organism evidence="1 2">
    <name type="scientific">Paenibacillus thalictri</name>
    <dbReference type="NCBI Taxonomy" id="2527873"/>
    <lineage>
        <taxon>Bacteria</taxon>
        <taxon>Bacillati</taxon>
        <taxon>Bacillota</taxon>
        <taxon>Bacilli</taxon>
        <taxon>Bacillales</taxon>
        <taxon>Paenibacillaceae</taxon>
        <taxon>Paenibacillus</taxon>
    </lineage>
</organism>
<accession>A0A4Q9DNW3</accession>
<evidence type="ECO:0000313" key="1">
    <source>
        <dbReference type="EMBL" id="TBL74591.1"/>
    </source>
</evidence>
<dbReference type="OrthoDB" id="7942934at2"/>
<sequence>MKWSEADADLQAVKRFLADMSGSDLNTLLLDVFQEKIQRTKASELLKRYDLNRFVRPASLDPVALKKLELLALSIAGANKFTPLQLSPAAPLGSCSVVAAVDQNKVISALRGTEIASDPTNALALHMASLLKSGQMSNDPDDIRFCTTHRVVRAQHFGNNPRLLPHFHLFCMVTSGKDKGSYEFEASSFWEHIAVYKELFQAHLQTDVSVKLQLRGGYKNPEDLAAAIVRHGEKAAPATAIESVPGISDNAYYNGVQFTLTISAGGQSQAIGDGGFVNWTQTLLGSKKERLLISGIGLDRLVNVAAMS</sequence>
<dbReference type="EMBL" id="SIRE01000019">
    <property type="protein sequence ID" value="TBL74591.1"/>
    <property type="molecule type" value="Genomic_DNA"/>
</dbReference>
<keyword evidence="2" id="KW-1185">Reference proteome</keyword>
<proteinExistence type="predicted"/>
<dbReference type="AlphaFoldDB" id="A0A4Q9DNW3"/>
<dbReference type="RefSeq" id="WP_131016175.1">
    <property type="nucleotide sequence ID" value="NZ_SIRE01000019.1"/>
</dbReference>
<comment type="caution">
    <text evidence="1">The sequence shown here is derived from an EMBL/GenBank/DDBJ whole genome shotgun (WGS) entry which is preliminary data.</text>
</comment>
<protein>
    <submittedName>
        <fullName evidence="1">Uncharacterized protein</fullName>
    </submittedName>
</protein>
<name>A0A4Q9DNW3_9BACL</name>
<dbReference type="Proteomes" id="UP000293142">
    <property type="component" value="Unassembled WGS sequence"/>
</dbReference>
<evidence type="ECO:0000313" key="2">
    <source>
        <dbReference type="Proteomes" id="UP000293142"/>
    </source>
</evidence>
<gene>
    <name evidence="1" type="ORF">EYB31_25045</name>
</gene>